<evidence type="ECO:0000313" key="5">
    <source>
        <dbReference type="Proteomes" id="UP001152885"/>
    </source>
</evidence>
<dbReference type="SUPFAM" id="SSF102588">
    <property type="entry name" value="LmbE-like"/>
    <property type="match status" value="1"/>
</dbReference>
<dbReference type="PANTHER" id="PTHR12993">
    <property type="entry name" value="N-ACETYLGLUCOSAMINYL-PHOSPHATIDYLINOSITOL DE-N-ACETYLASE-RELATED"/>
    <property type="match status" value="1"/>
</dbReference>
<name>A0A9W4X974_9ASCO</name>
<keyword evidence="3" id="KW-0472">Membrane</keyword>
<gene>
    <name evidence="4" type="ORF">CANVERA_P1540</name>
</gene>
<dbReference type="Gene3D" id="3.40.50.10320">
    <property type="entry name" value="LmbE-like"/>
    <property type="match status" value="1"/>
</dbReference>
<dbReference type="PANTHER" id="PTHR12993:SF11">
    <property type="entry name" value="N-ACETYLGLUCOSAMINYL-PHOSPHATIDYLINOSITOL DE-N-ACETYLASE"/>
    <property type="match status" value="1"/>
</dbReference>
<dbReference type="AlphaFoldDB" id="A0A9W4X974"/>
<feature type="transmembrane region" description="Helical" evidence="3">
    <location>
        <begin position="12"/>
        <end position="32"/>
    </location>
</feature>
<protein>
    <recommendedName>
        <fullName evidence="2">N-acetylglucosaminylphosphatidylinositol deacetylase</fullName>
        <ecNumber evidence="2">3.5.1.89</ecNumber>
    </recommendedName>
</protein>
<evidence type="ECO:0000313" key="4">
    <source>
        <dbReference type="EMBL" id="CAI5757023.1"/>
    </source>
</evidence>
<proteinExistence type="inferred from homology"/>
<keyword evidence="3" id="KW-1133">Transmembrane helix</keyword>
<evidence type="ECO:0000256" key="3">
    <source>
        <dbReference type="SAM" id="Phobius"/>
    </source>
</evidence>
<dbReference type="InterPro" id="IPR003737">
    <property type="entry name" value="GlcNAc_PI_deacetylase-related"/>
</dbReference>
<sequence length="303" mass="35306">MIFTIPKLLLRTYIISFILWIIFTTVIPQVSLKYKDSRIKTNKFDTTTYPYSSITFPKSLPITNSLVYFIIGHPDDEVMFFAPSLIELSKSKYNNYIKLISLSKGDYLDDSWGSIRSNELVRSCEILGIDKSNITIENFRDGMNQNWSNVDLKSTLRKHIKDVENLVLITFDNQGVSKHPNHISLYHGTKLFVKSSKNKPTLYVLKSLNFAEKYSFTIFSNIEIFFDIISNFIQRFIPVNINISFFNKASIGKNVKIYSDLNMLSLSYAAMTYGHFSQMVWFRYGWLLLSRYLTFNHLIEETI</sequence>
<reference evidence="4" key="1">
    <citation type="submission" date="2022-12" db="EMBL/GenBank/DDBJ databases">
        <authorList>
            <person name="Brejova B."/>
        </authorList>
    </citation>
    <scope>NUCLEOTIDE SEQUENCE</scope>
</reference>
<organism evidence="4 5">
    <name type="scientific">Candida verbasci</name>
    <dbReference type="NCBI Taxonomy" id="1227364"/>
    <lineage>
        <taxon>Eukaryota</taxon>
        <taxon>Fungi</taxon>
        <taxon>Dikarya</taxon>
        <taxon>Ascomycota</taxon>
        <taxon>Saccharomycotina</taxon>
        <taxon>Pichiomycetes</taxon>
        <taxon>Debaryomycetaceae</taxon>
        <taxon>Candida/Lodderomyces clade</taxon>
        <taxon>Candida</taxon>
    </lineage>
</organism>
<comment type="similarity">
    <text evidence="1">Belongs to the PIGL family.</text>
</comment>
<evidence type="ECO:0000256" key="2">
    <source>
        <dbReference type="ARBA" id="ARBA00012176"/>
    </source>
</evidence>
<dbReference type="GO" id="GO:0005783">
    <property type="term" value="C:endoplasmic reticulum"/>
    <property type="evidence" value="ECO:0007669"/>
    <property type="project" value="TreeGrafter"/>
</dbReference>
<dbReference type="OrthoDB" id="440160at2759"/>
<evidence type="ECO:0000256" key="1">
    <source>
        <dbReference type="ARBA" id="ARBA00006066"/>
    </source>
</evidence>
<keyword evidence="3" id="KW-0812">Transmembrane</keyword>
<dbReference type="EMBL" id="CANTUO010000001">
    <property type="protein sequence ID" value="CAI5757023.1"/>
    <property type="molecule type" value="Genomic_DNA"/>
</dbReference>
<dbReference type="GO" id="GO:0000225">
    <property type="term" value="F:N-acetylglucosaminylphosphatidylinositol deacetylase activity"/>
    <property type="evidence" value="ECO:0007669"/>
    <property type="project" value="UniProtKB-EC"/>
</dbReference>
<dbReference type="InterPro" id="IPR024078">
    <property type="entry name" value="LmbE-like_dom_sf"/>
</dbReference>
<dbReference type="Proteomes" id="UP001152885">
    <property type="component" value="Unassembled WGS sequence"/>
</dbReference>
<dbReference type="EC" id="3.5.1.89" evidence="2"/>
<dbReference type="Pfam" id="PF02585">
    <property type="entry name" value="PIG-L"/>
    <property type="match status" value="1"/>
</dbReference>
<comment type="caution">
    <text evidence="4">The sequence shown here is derived from an EMBL/GenBank/DDBJ whole genome shotgun (WGS) entry which is preliminary data.</text>
</comment>
<keyword evidence="5" id="KW-1185">Reference proteome</keyword>
<accession>A0A9W4X974</accession>